<dbReference type="Proteomes" id="UP000694397">
    <property type="component" value="Chromosome 17"/>
</dbReference>
<evidence type="ECO:0000256" key="3">
    <source>
        <dbReference type="ARBA" id="ARBA00023128"/>
    </source>
</evidence>
<sequence>MAVWMRSSWRPAVAALKPRPPLTGHRAVHSGPEPAEPAERKQALYPAVVPSRTAKSKCAKRRRIEQFCSQVRAAGEVALDAGGERLRLLTKTQRPKFVVQPQTLAIGADRWYQHFTKTAFVPGLPQRFFLCPGAVLVEEQEEGDRPAATTAAAEELVSEVRALVSDALLQESYHMKKARAFLGRAQEHLVAPFLTNVVCAVTGALSRQSALLRASSLDLRPDVNFYWMRGQRTIPRGHRSGRVEPIRFQIDDKPHSQIRVPQQLPEFLPLEAHIPQEVPAVSYPPDLMPLFKKQYDNNVSIGSKFGDPCCYGHTQFHVVQDRYHRDRLIKAGLPEQVEVGLRANAIASLFAWTAAQAMYQGFWSREDVTRPFVSQAVITDGRYFSFFCYQLNTVALSVDTDAGNRRTNVCWGTESLPLYEALRDGELLGLNQGVLELLVRFLLNAPQLA</sequence>
<dbReference type="GO" id="GO:0003735">
    <property type="term" value="F:structural constituent of ribosome"/>
    <property type="evidence" value="ECO:0007669"/>
    <property type="project" value="InterPro"/>
</dbReference>
<keyword evidence="7" id="KW-1185">Reference proteome</keyword>
<proteinExistence type="predicted"/>
<evidence type="ECO:0000313" key="6">
    <source>
        <dbReference type="Ensembl" id="ENSSFOP00015074238.1"/>
    </source>
</evidence>
<keyword evidence="2" id="KW-0689">Ribosomal protein</keyword>
<dbReference type="GeneTree" id="ENSGT00390000001442"/>
<dbReference type="Ensembl" id="ENSSFOT00015073550.1">
    <property type="protein sequence ID" value="ENSSFOP00015074238.1"/>
    <property type="gene ID" value="ENSSFOG00015024954.1"/>
</dbReference>
<evidence type="ECO:0000313" key="7">
    <source>
        <dbReference type="Proteomes" id="UP000694397"/>
    </source>
</evidence>
<dbReference type="GO" id="GO:0006412">
    <property type="term" value="P:translation"/>
    <property type="evidence" value="ECO:0007669"/>
    <property type="project" value="InterPro"/>
</dbReference>
<dbReference type="GO" id="GO:0005762">
    <property type="term" value="C:mitochondrial large ribosomal subunit"/>
    <property type="evidence" value="ECO:0007669"/>
    <property type="project" value="TreeGrafter"/>
</dbReference>
<dbReference type="RefSeq" id="XP_018587053.2">
    <property type="nucleotide sequence ID" value="XM_018731537.2"/>
</dbReference>
<dbReference type="Pfam" id="PF07147">
    <property type="entry name" value="PDCD9"/>
    <property type="match status" value="1"/>
</dbReference>
<evidence type="ECO:0000256" key="2">
    <source>
        <dbReference type="ARBA" id="ARBA00022980"/>
    </source>
</evidence>
<feature type="region of interest" description="Disordered" evidence="5">
    <location>
        <begin position="18"/>
        <end position="40"/>
    </location>
</feature>
<dbReference type="PANTHER" id="PTHR13014:SF3">
    <property type="entry name" value="LARGE RIBOSOMAL SUBUNIT PROTEIN ML65"/>
    <property type="match status" value="1"/>
</dbReference>
<dbReference type="OrthoDB" id="6041973at2759"/>
<evidence type="ECO:0000256" key="4">
    <source>
        <dbReference type="ARBA" id="ARBA00023274"/>
    </source>
</evidence>
<dbReference type="KEGG" id="sfm:108921821"/>
<reference evidence="6" key="2">
    <citation type="submission" date="2025-08" db="UniProtKB">
        <authorList>
            <consortium name="Ensembl"/>
        </authorList>
    </citation>
    <scope>IDENTIFICATION</scope>
</reference>
<gene>
    <name evidence="6" type="primary">MRPS30</name>
    <name evidence="6" type="synonym">mrps30</name>
</gene>
<evidence type="ECO:0000256" key="1">
    <source>
        <dbReference type="ARBA" id="ARBA00004173"/>
    </source>
</evidence>
<reference evidence="6 7" key="1">
    <citation type="submission" date="2019-04" db="EMBL/GenBank/DDBJ databases">
        <authorList>
            <consortium name="Wellcome Sanger Institute Data Sharing"/>
        </authorList>
    </citation>
    <scope>NUCLEOTIDE SEQUENCE [LARGE SCALE GENOMIC DNA]</scope>
</reference>
<evidence type="ECO:0000256" key="5">
    <source>
        <dbReference type="SAM" id="MobiDB-lite"/>
    </source>
</evidence>
<protein>
    <submittedName>
        <fullName evidence="6">Mitochondrial ribosomal protein S30</fullName>
    </submittedName>
</protein>
<keyword evidence="3" id="KW-0496">Mitochondrion</keyword>
<keyword evidence="4" id="KW-0687">Ribonucleoprotein</keyword>
<reference evidence="6" key="3">
    <citation type="submission" date="2025-09" db="UniProtKB">
        <authorList>
            <consortium name="Ensembl"/>
        </authorList>
    </citation>
    <scope>IDENTIFICATION</scope>
</reference>
<dbReference type="InterPro" id="IPR010793">
    <property type="entry name" value="Ribosomal_mL37/mL65"/>
</dbReference>
<comment type="subcellular location">
    <subcellularLocation>
        <location evidence="1">Mitochondrion</location>
    </subcellularLocation>
</comment>
<dbReference type="AlphaFoldDB" id="A0A8C9WDU3"/>
<dbReference type="InterPro" id="IPR039982">
    <property type="entry name" value="Ribosomal_mL65"/>
</dbReference>
<name>A0A8C9WDU3_SCLFO</name>
<accession>A0A8C9WDU3</accession>
<dbReference type="PANTHER" id="PTHR13014">
    <property type="entry name" value="MITOCHONDRIAL 28S RIBOSOMAL PROTEIN S30/P52 PRO-APOTOTIC PROTEIN"/>
    <property type="match status" value="1"/>
</dbReference>
<organism evidence="6 7">
    <name type="scientific">Scleropages formosus</name>
    <name type="common">Asian bonytongue</name>
    <name type="synonym">Osteoglossum formosum</name>
    <dbReference type="NCBI Taxonomy" id="113540"/>
    <lineage>
        <taxon>Eukaryota</taxon>
        <taxon>Metazoa</taxon>
        <taxon>Chordata</taxon>
        <taxon>Craniata</taxon>
        <taxon>Vertebrata</taxon>
        <taxon>Euteleostomi</taxon>
        <taxon>Actinopterygii</taxon>
        <taxon>Neopterygii</taxon>
        <taxon>Teleostei</taxon>
        <taxon>Osteoglossocephala</taxon>
        <taxon>Osteoglossomorpha</taxon>
        <taxon>Osteoglossiformes</taxon>
        <taxon>Osteoglossidae</taxon>
        <taxon>Scleropages</taxon>
    </lineage>
</organism>
<dbReference type="CTD" id="10884"/>
<dbReference type="GeneID" id="108921821"/>